<dbReference type="SUPFAM" id="SSF55120">
    <property type="entry name" value="Pseudouridine synthase"/>
    <property type="match status" value="1"/>
</dbReference>
<evidence type="ECO:0000256" key="6">
    <source>
        <dbReference type="ARBA" id="ARBA00023235"/>
    </source>
</evidence>
<evidence type="ECO:0000256" key="10">
    <source>
        <dbReference type="PIRSR" id="PIRSR641708-2"/>
    </source>
</evidence>
<dbReference type="InterPro" id="IPR001406">
    <property type="entry name" value="PsdUridine_synth_TruA"/>
</dbReference>
<dbReference type="GO" id="GO:0005634">
    <property type="term" value="C:nucleus"/>
    <property type="evidence" value="ECO:0007669"/>
    <property type="project" value="UniProtKB-SubCell"/>
</dbReference>
<feature type="region of interest" description="Disordered" evidence="11">
    <location>
        <begin position="467"/>
        <end position="531"/>
    </location>
</feature>
<dbReference type="InterPro" id="IPR020094">
    <property type="entry name" value="TruA/RsuA/RluB/E/F_N"/>
</dbReference>
<evidence type="ECO:0000256" key="9">
    <source>
        <dbReference type="PIRSR" id="PIRSR641708-1"/>
    </source>
</evidence>
<evidence type="ECO:0000256" key="11">
    <source>
        <dbReference type="SAM" id="MobiDB-lite"/>
    </source>
</evidence>
<keyword evidence="5" id="KW-0819">tRNA processing</keyword>
<keyword evidence="14" id="KW-1185">Reference proteome</keyword>
<evidence type="ECO:0000256" key="8">
    <source>
        <dbReference type="ARBA" id="ARBA00036943"/>
    </source>
</evidence>
<feature type="compositionally biased region" description="Basic and acidic residues" evidence="11">
    <location>
        <begin position="31"/>
        <end position="43"/>
    </location>
</feature>
<name>D3BRD6_HETP5</name>
<dbReference type="Gene3D" id="3.30.70.580">
    <property type="entry name" value="Pseudouridine synthase I, catalytic domain, N-terminal subdomain"/>
    <property type="match status" value="1"/>
</dbReference>
<feature type="compositionally biased region" description="Acidic residues" evidence="11">
    <location>
        <begin position="73"/>
        <end position="89"/>
    </location>
</feature>
<dbReference type="Pfam" id="PF01416">
    <property type="entry name" value="PseudoU_synth_1"/>
    <property type="match status" value="1"/>
</dbReference>
<comment type="catalytic activity">
    <reaction evidence="8">
        <text>a uridine in tRNA = a pseudouridine in tRNA</text>
        <dbReference type="Rhea" id="RHEA:54572"/>
        <dbReference type="Rhea" id="RHEA-COMP:13339"/>
        <dbReference type="Rhea" id="RHEA-COMP:13934"/>
        <dbReference type="ChEBI" id="CHEBI:65314"/>
        <dbReference type="ChEBI" id="CHEBI:65315"/>
    </reaction>
</comment>
<dbReference type="InterPro" id="IPR020103">
    <property type="entry name" value="PsdUridine_synth_cat_dom_sf"/>
</dbReference>
<organism evidence="13 14">
    <name type="scientific">Heterostelium pallidum (strain ATCC 26659 / Pp 5 / PN500)</name>
    <name type="common">Cellular slime mold</name>
    <name type="synonym">Polysphondylium pallidum</name>
    <dbReference type="NCBI Taxonomy" id="670386"/>
    <lineage>
        <taxon>Eukaryota</taxon>
        <taxon>Amoebozoa</taxon>
        <taxon>Evosea</taxon>
        <taxon>Eumycetozoa</taxon>
        <taxon>Dictyostelia</taxon>
        <taxon>Acytosteliales</taxon>
        <taxon>Acytosteliaceae</taxon>
        <taxon>Heterostelium</taxon>
    </lineage>
</organism>
<feature type="compositionally biased region" description="Basic and acidic residues" evidence="11">
    <location>
        <begin position="8"/>
        <end position="21"/>
    </location>
</feature>
<feature type="region of interest" description="Disordered" evidence="11">
    <location>
        <begin position="1"/>
        <end position="106"/>
    </location>
</feature>
<dbReference type="RefSeq" id="XP_020428102.1">
    <property type="nucleotide sequence ID" value="XM_020581315.1"/>
</dbReference>
<evidence type="ECO:0000256" key="7">
    <source>
        <dbReference type="ARBA" id="ARBA00023242"/>
    </source>
</evidence>
<dbReference type="Proteomes" id="UP000001396">
    <property type="component" value="Unassembled WGS sequence"/>
</dbReference>
<accession>D3BRD6</accession>
<keyword evidence="7" id="KW-0539">Nucleus</keyword>
<dbReference type="InterPro" id="IPR020095">
    <property type="entry name" value="PsdUridine_synth_TruA_C"/>
</dbReference>
<comment type="catalytic activity">
    <reaction evidence="1">
        <text>a uridine in mRNA = a pseudouridine in mRNA</text>
        <dbReference type="Rhea" id="RHEA:56644"/>
        <dbReference type="Rhea" id="RHEA-COMP:14658"/>
        <dbReference type="Rhea" id="RHEA-COMP:14659"/>
        <dbReference type="ChEBI" id="CHEBI:65314"/>
        <dbReference type="ChEBI" id="CHEBI:65315"/>
    </reaction>
</comment>
<feature type="active site" description="Nucleophile" evidence="9">
    <location>
        <position position="189"/>
    </location>
</feature>
<protein>
    <submittedName>
        <fullName evidence="13">tRNA pseudouridylate synthase</fullName>
    </submittedName>
</protein>
<dbReference type="STRING" id="670386.D3BRD6"/>
<dbReference type="CDD" id="cd02568">
    <property type="entry name" value="PseudoU_synth_PUS1_PUS2"/>
    <property type="match status" value="1"/>
</dbReference>
<dbReference type="PANTHER" id="PTHR11142">
    <property type="entry name" value="PSEUDOURIDYLATE SYNTHASE"/>
    <property type="match status" value="1"/>
</dbReference>
<evidence type="ECO:0000259" key="12">
    <source>
        <dbReference type="Pfam" id="PF01416"/>
    </source>
</evidence>
<dbReference type="GO" id="GO:0009982">
    <property type="term" value="F:pseudouridine synthase activity"/>
    <property type="evidence" value="ECO:0007669"/>
    <property type="project" value="InterPro"/>
</dbReference>
<dbReference type="GO" id="GO:0006397">
    <property type="term" value="P:mRNA processing"/>
    <property type="evidence" value="ECO:0007669"/>
    <property type="project" value="UniProtKB-KW"/>
</dbReference>
<comment type="similarity">
    <text evidence="3">Belongs to the tRNA pseudouridine synthase TruA family.</text>
</comment>
<evidence type="ECO:0000256" key="2">
    <source>
        <dbReference type="ARBA" id="ARBA00004123"/>
    </source>
</evidence>
<keyword evidence="6" id="KW-0413">Isomerase</keyword>
<dbReference type="FunCoup" id="D3BRD6">
    <property type="interactions" value="591"/>
</dbReference>
<dbReference type="FunFam" id="3.30.70.580:FF:000002">
    <property type="entry name" value="tRNA pseudouridine synthase"/>
    <property type="match status" value="1"/>
</dbReference>
<feature type="domain" description="Pseudouridine synthase I TruA alpha/beta" evidence="12">
    <location>
        <begin position="284"/>
        <end position="401"/>
    </location>
</feature>
<dbReference type="FunFam" id="3.30.70.660:FF:000002">
    <property type="entry name" value="tRNA pseudouridine synthase"/>
    <property type="match status" value="1"/>
</dbReference>
<comment type="subcellular location">
    <subcellularLocation>
        <location evidence="2">Nucleus</location>
    </subcellularLocation>
</comment>
<evidence type="ECO:0000256" key="1">
    <source>
        <dbReference type="ARBA" id="ARBA00001166"/>
    </source>
</evidence>
<dbReference type="EMBL" id="ADBJ01000050">
    <property type="protein sequence ID" value="EFA75968.1"/>
    <property type="molecule type" value="Genomic_DNA"/>
</dbReference>
<dbReference type="InterPro" id="IPR020097">
    <property type="entry name" value="PsdUridine_synth_TruA_a/b_dom"/>
</dbReference>
<evidence type="ECO:0000313" key="13">
    <source>
        <dbReference type="EMBL" id="EFA75968.1"/>
    </source>
</evidence>
<dbReference type="PANTHER" id="PTHR11142:SF4">
    <property type="entry name" value="PSEUDOURIDYLATE SYNTHASE 1 HOMOLOG"/>
    <property type="match status" value="1"/>
</dbReference>
<dbReference type="OMA" id="WEWIPVT"/>
<feature type="binding site" evidence="10">
    <location>
        <position position="248"/>
    </location>
    <ligand>
        <name>substrate</name>
    </ligand>
</feature>
<dbReference type="GO" id="GO:0003723">
    <property type="term" value="F:RNA binding"/>
    <property type="evidence" value="ECO:0007669"/>
    <property type="project" value="InterPro"/>
</dbReference>
<dbReference type="InParanoid" id="D3BRD6"/>
<dbReference type="GO" id="GO:1990481">
    <property type="term" value="P:mRNA pseudouridine synthesis"/>
    <property type="evidence" value="ECO:0007669"/>
    <property type="project" value="TreeGrafter"/>
</dbReference>
<evidence type="ECO:0000256" key="4">
    <source>
        <dbReference type="ARBA" id="ARBA00022664"/>
    </source>
</evidence>
<evidence type="ECO:0000313" key="14">
    <source>
        <dbReference type="Proteomes" id="UP000001396"/>
    </source>
</evidence>
<keyword evidence="4" id="KW-0507">mRNA processing</keyword>
<gene>
    <name evidence="13" type="primary">pus1</name>
    <name evidence="13" type="ORF">PPL_10544</name>
</gene>
<dbReference type="GO" id="GO:0031119">
    <property type="term" value="P:tRNA pseudouridine synthesis"/>
    <property type="evidence" value="ECO:0007669"/>
    <property type="project" value="InterPro"/>
</dbReference>
<comment type="caution">
    <text evidence="13">The sequence shown here is derived from an EMBL/GenBank/DDBJ whole genome shotgun (WGS) entry which is preliminary data.</text>
</comment>
<dbReference type="NCBIfam" id="TIGR00071">
    <property type="entry name" value="hisT_truA"/>
    <property type="match status" value="1"/>
</dbReference>
<dbReference type="GeneID" id="31366013"/>
<feature type="compositionally biased region" description="Basic and acidic residues" evidence="11">
    <location>
        <begin position="496"/>
        <end position="516"/>
    </location>
</feature>
<dbReference type="AlphaFoldDB" id="D3BRD6"/>
<evidence type="ECO:0000256" key="3">
    <source>
        <dbReference type="ARBA" id="ARBA00009375"/>
    </source>
</evidence>
<proteinExistence type="inferred from homology"/>
<sequence length="531" mass="60518">MDETNDGNSKKREYNEVDNKESNGVTTTNNENDHSDKKVKIEDDVNISNATTTTTTDATATTTTTVVDTKMSEEDDSEDGGDDDEDDEDDGKKKKRKGNPAFPIPPLLTKDELIALQAPNKITTDKTKKKKVAICVGYSGTNYRGMQKNPGFPTIEDELEKAIFKVGGISPDNMYCHRKIDWIRCARTDKGVSAIRNMVSCKLEYDPPTLDEMKTAINAQLPNDIRVFAIKRVNNTFHAKNCVDRRSYIYITPTFAFEPIFANNKPAQYKFDELERTRLNSLLKLFVGTRKYHNYTSKKESNDPSAVRTVNSFECSEPFMNEGVELVAINIVGQSFMLHQIRKMIGVTMQFMRKGFFADSESDEAALSKMKKLVEATFAHRQFNLPMAPGAGLLLDRCLYDIWTQKFGSVHGDLMFNEQAEEIEAFKKDRVYKEIAKFESEQQLFKTWFKDCLDPYPLPYADLIDTFENPPAAPPRKQVSKPPRERVPHYRQIKYLGKDESKKDESVKDESKKEESNNNNNNDSDTTQKQS</sequence>
<reference evidence="13 14" key="1">
    <citation type="journal article" date="2011" name="Genome Res.">
        <title>Phylogeny-wide analysis of social amoeba genomes highlights ancient origins for complex intercellular communication.</title>
        <authorList>
            <person name="Heidel A.J."/>
            <person name="Lawal H.M."/>
            <person name="Felder M."/>
            <person name="Schilde C."/>
            <person name="Helps N.R."/>
            <person name="Tunggal B."/>
            <person name="Rivero F."/>
            <person name="John U."/>
            <person name="Schleicher M."/>
            <person name="Eichinger L."/>
            <person name="Platzer M."/>
            <person name="Noegel A.A."/>
            <person name="Schaap P."/>
            <person name="Gloeckner G."/>
        </authorList>
    </citation>
    <scope>NUCLEOTIDE SEQUENCE [LARGE SCALE GENOMIC DNA]</scope>
    <source>
        <strain evidence="14">ATCC 26659 / Pp 5 / PN500</strain>
    </source>
</reference>
<evidence type="ECO:0000256" key="5">
    <source>
        <dbReference type="ARBA" id="ARBA00022694"/>
    </source>
</evidence>
<dbReference type="InterPro" id="IPR041708">
    <property type="entry name" value="PUS1/PUS2-like"/>
</dbReference>
<dbReference type="Gene3D" id="3.30.70.660">
    <property type="entry name" value="Pseudouridine synthase I, catalytic domain, C-terminal subdomain"/>
    <property type="match status" value="1"/>
</dbReference>
<feature type="compositionally biased region" description="Low complexity" evidence="11">
    <location>
        <begin position="50"/>
        <end position="69"/>
    </location>
</feature>